<keyword evidence="2" id="KW-0614">Plasmid</keyword>
<dbReference type="InterPro" id="IPR049030">
    <property type="entry name" value="AI2M-like_HNH"/>
</dbReference>
<dbReference type="InterPro" id="IPR000477">
    <property type="entry name" value="RT_dom"/>
</dbReference>
<dbReference type="STRING" id="13689.BV96_04739"/>
<dbReference type="OrthoDB" id="9793236at2"/>
<dbReference type="Pfam" id="PF21368">
    <property type="entry name" value="AI2M-like_HNH"/>
    <property type="match status" value="1"/>
</dbReference>
<dbReference type="GeneID" id="78525606"/>
<organism evidence="2 3">
    <name type="scientific">Sphingomonas paucimobilis</name>
    <name type="common">Pseudomonas paucimobilis</name>
    <dbReference type="NCBI Taxonomy" id="13689"/>
    <lineage>
        <taxon>Bacteria</taxon>
        <taxon>Pseudomonadati</taxon>
        <taxon>Pseudomonadota</taxon>
        <taxon>Alphaproteobacteria</taxon>
        <taxon>Sphingomonadales</taxon>
        <taxon>Sphingomonadaceae</taxon>
        <taxon>Sphingomonas</taxon>
    </lineage>
</organism>
<evidence type="ECO:0000313" key="2">
    <source>
        <dbReference type="EMBL" id="QPT10869.1"/>
    </source>
</evidence>
<geneLocation type="plasmid" evidence="2 3">
    <name>unnamed1</name>
</geneLocation>
<dbReference type="RefSeq" id="WP_024018999.1">
    <property type="nucleotide sequence ID" value="NZ_CP065669.1"/>
</dbReference>
<comment type="similarity">
    <text evidence="1">Belongs to the bacterial reverse transcriptase family.</text>
</comment>
<dbReference type="SUPFAM" id="SSF56672">
    <property type="entry name" value="DNA/RNA polymerases"/>
    <property type="match status" value="1"/>
</dbReference>
<dbReference type="Proteomes" id="UP000594836">
    <property type="component" value="Plasmid unnamed1"/>
</dbReference>
<dbReference type="InterPro" id="IPR024937">
    <property type="entry name" value="Domain_X"/>
</dbReference>
<name>A0A031IU92_SPHPI</name>
<reference evidence="2 3" key="1">
    <citation type="submission" date="2020-12" db="EMBL/GenBank/DDBJ databases">
        <title>FDA dAtabase for Regulatory Grade micrObial Sequences (FDA-ARGOS): Supporting development and validation of Infectious Disease Dx tests.</title>
        <authorList>
            <person name="Sproer C."/>
            <person name="Gronow S."/>
            <person name="Severitt S."/>
            <person name="Schroder I."/>
            <person name="Tallon L."/>
            <person name="Sadzewicz L."/>
            <person name="Zhao X."/>
            <person name="Boylan J."/>
            <person name="Ott S."/>
            <person name="Bowen H."/>
            <person name="Vavikolanu K."/>
            <person name="Mehta A."/>
            <person name="Aluvathingal J."/>
            <person name="Nadendla S."/>
            <person name="Lowell S."/>
            <person name="Myers T."/>
            <person name="Yan Y."/>
            <person name="Sichtig H."/>
        </authorList>
    </citation>
    <scope>NUCLEOTIDE SEQUENCE [LARGE SCALE GENOMIC DNA]</scope>
    <source>
        <strain evidence="2 3">FDAARGOS_881</strain>
        <plasmid evidence="2 3">unnamed1</plasmid>
    </source>
</reference>
<sequence length="640" mass="71912">MLPETVKGRLEAIPALVASGKRVNGLYRLMGSRLLWEEGLQKIGSNKGAMTPGIDGETFADFGPEDLDPIIASVTAGTYDPKPVRRVFIPKGKGKRRPLGIPTRDDRLVQEVARQLLERIYEPVFSNASHGFRPGRSCHTALEHVKAVWTGVKWLVDVDVAGFFENIDHDILLRLLRKRIDDEKFIGLIGSMLKAGVMEDRVHTRTYSGTPQGGIVSPILANIYLHELDMFMAERIAAFERGKVRATNPEYGRLAGRIQKQRKRVTMLRAKDNVDEVKVAASLAKIQTLLPQKRSIPSRDAMDPGYRRLRYCRYADDFMIGVIGSKEDARSVFAEVRAFLTEALALTVSEEKSGIRKASDGAAFLGYEVRTYTTRQRVVRSRQGSVSFLRRPPSEVMQLHVPWEKVHAFASAKGYGDLSVLKPRHRSLLLSCSDVEIVLAYNAELRGFANYYALAKDVSFKLNRLEFLQRWSLFKTLASKHKTNVRAVVARMRTGQEFTIGYDVDGQPRSVKVWKLAHLKRDPATSSRIDIQPWTQVFTHSRTDWVDRQNAKQCEACGRSDVPCQVHHIRGMADVSHRGFVVRMKVARARRTVVLCEQCHWDTHRGRLPDLRQSDGSSQWRAACGESCTCGSAGGSGLTP</sequence>
<dbReference type="Pfam" id="PF01348">
    <property type="entry name" value="Intron_maturas2"/>
    <property type="match status" value="1"/>
</dbReference>
<protein>
    <submittedName>
        <fullName evidence="2">RNA-dependent DNA polymerase</fullName>
    </submittedName>
</protein>
<dbReference type="PANTHER" id="PTHR34047">
    <property type="entry name" value="NUCLEAR INTRON MATURASE 1, MITOCHONDRIAL-RELATED"/>
    <property type="match status" value="1"/>
</dbReference>
<dbReference type="PANTHER" id="PTHR34047:SF8">
    <property type="entry name" value="PROTEIN YKFC"/>
    <property type="match status" value="1"/>
</dbReference>
<dbReference type="Pfam" id="PF00078">
    <property type="entry name" value="RVT_1"/>
    <property type="match status" value="1"/>
</dbReference>
<dbReference type="CDD" id="cd01651">
    <property type="entry name" value="RT_G2_intron"/>
    <property type="match status" value="1"/>
</dbReference>
<dbReference type="PROSITE" id="PS50878">
    <property type="entry name" value="RT_POL"/>
    <property type="match status" value="1"/>
</dbReference>
<dbReference type="InterPro" id="IPR051083">
    <property type="entry name" value="GrpII_Intron_Splice-Mob/Def"/>
</dbReference>
<evidence type="ECO:0000256" key="1">
    <source>
        <dbReference type="ARBA" id="ARBA00034120"/>
    </source>
</evidence>
<proteinExistence type="inferred from homology"/>
<dbReference type="AlphaFoldDB" id="A0A031IU92"/>
<accession>A0A031IU92</accession>
<evidence type="ECO:0000313" key="3">
    <source>
        <dbReference type="Proteomes" id="UP000594836"/>
    </source>
</evidence>
<dbReference type="EMBL" id="CP065714">
    <property type="protein sequence ID" value="QPT10869.1"/>
    <property type="molecule type" value="Genomic_DNA"/>
</dbReference>
<dbReference type="InterPro" id="IPR043502">
    <property type="entry name" value="DNA/RNA_pol_sf"/>
</dbReference>
<dbReference type="GO" id="GO:0006397">
    <property type="term" value="P:mRNA processing"/>
    <property type="evidence" value="ECO:0007669"/>
    <property type="project" value="InterPro"/>
</dbReference>
<gene>
    <name evidence="2" type="ORF">I6G38_20320</name>
</gene>